<accession>A0A2G8KHQ9</accession>
<dbReference type="FunFam" id="2.30.29.30:FF:000145">
    <property type="entry name" value="Sorting nexin-17 isoform1"/>
    <property type="match status" value="1"/>
</dbReference>
<dbReference type="Gene3D" id="2.30.29.30">
    <property type="entry name" value="Pleckstrin-homology domain (PH domain)/Phosphotyrosine-binding domain (PTB)"/>
    <property type="match status" value="1"/>
</dbReference>
<protein>
    <recommendedName>
        <fullName evidence="4">Sorting nexin-17</fullName>
    </recommendedName>
</protein>
<evidence type="ECO:0000256" key="5">
    <source>
        <dbReference type="ARBA" id="ARBA00022448"/>
    </source>
</evidence>
<dbReference type="Pfam" id="PF21273">
    <property type="entry name" value="SNX17-27-31_F1_FERM"/>
    <property type="match status" value="1"/>
</dbReference>
<keyword evidence="10" id="KW-0472">Membrane</keyword>
<evidence type="ECO:0000256" key="7">
    <source>
        <dbReference type="ARBA" id="ARBA00022753"/>
    </source>
</evidence>
<dbReference type="PROSITE" id="PS50195">
    <property type="entry name" value="PX"/>
    <property type="match status" value="1"/>
</dbReference>
<comment type="similarity">
    <text evidence="3">Belongs to the sorting nexin family.</text>
</comment>
<dbReference type="Pfam" id="PF18116">
    <property type="entry name" value="SNX17_FERM_C"/>
    <property type="match status" value="1"/>
</dbReference>
<dbReference type="EMBL" id="MRZV01000576">
    <property type="protein sequence ID" value="PIK47533.1"/>
    <property type="molecule type" value="Genomic_DNA"/>
</dbReference>
<dbReference type="GO" id="GO:0006886">
    <property type="term" value="P:intracellular protein transport"/>
    <property type="evidence" value="ECO:0007669"/>
    <property type="project" value="TreeGrafter"/>
</dbReference>
<dbReference type="AlphaFoldDB" id="A0A2G8KHQ9"/>
<dbReference type="CDD" id="cd16121">
    <property type="entry name" value="FERM_F1_SNX17"/>
    <property type="match status" value="1"/>
</dbReference>
<feature type="domain" description="PX" evidence="14">
    <location>
        <begin position="1"/>
        <end position="90"/>
    </location>
</feature>
<evidence type="ECO:0000259" key="15">
    <source>
        <dbReference type="PROSITE" id="PS50200"/>
    </source>
</evidence>
<keyword evidence="8" id="KW-0653">Protein transport</keyword>
<dbReference type="GO" id="GO:0032456">
    <property type="term" value="P:endocytic recycling"/>
    <property type="evidence" value="ECO:0007669"/>
    <property type="project" value="TreeGrafter"/>
</dbReference>
<keyword evidence="5" id="KW-0813">Transport</keyword>
<evidence type="ECO:0000256" key="2">
    <source>
        <dbReference type="ARBA" id="ARBA00004412"/>
    </source>
</evidence>
<dbReference type="InterPro" id="IPR036871">
    <property type="entry name" value="PX_dom_sf"/>
</dbReference>
<dbReference type="InterPro" id="IPR037836">
    <property type="entry name" value="SNX17_FERM-like_dom"/>
</dbReference>
<evidence type="ECO:0000256" key="4">
    <source>
        <dbReference type="ARBA" id="ARBA00015282"/>
    </source>
</evidence>
<dbReference type="Proteomes" id="UP000230750">
    <property type="component" value="Unassembled WGS sequence"/>
</dbReference>
<comment type="function">
    <text evidence="12">Critical regulator of endosomal recycling of numerous surface proteins, including integrins, signaling receptor and channels. Binds to NPxY sequences in the cytoplasmic tails of target cargos. Associates with retriever and CCC complexes to prevent lysosomal degradation and promote cell surface recycling of numerous cargos such as integrins ITGB1, ITGB5 and their associated alpha subunits. Also required for maintenance of normal cell surface levels of APP and LRP1. Interacts with membranes containing phosphatidylinositol 3-phosphate (PtdIns(3P)).</text>
</comment>
<evidence type="ECO:0000256" key="10">
    <source>
        <dbReference type="ARBA" id="ARBA00023136"/>
    </source>
</evidence>
<feature type="non-terminal residue" evidence="16">
    <location>
        <position position="427"/>
    </location>
</feature>
<dbReference type="GO" id="GO:0005769">
    <property type="term" value="C:early endosome"/>
    <property type="evidence" value="ECO:0007669"/>
    <property type="project" value="UniProtKB-SubCell"/>
</dbReference>
<sequence>SYNLHVNGVFHCSVRYSQFHDFHEQLKKESGNSFYGSDRFPPKKLLPLTSVQKKERRERLEKYIQAVSQDGRIVNGDLFKGFLLSAQKETRREEPRDESLNVYLMNGNKVTIDIKSTDQTDDVTEAAAAKIGLPDDLVYFFALFIMKETKEKHAEIVRRLHDFESPYISLNSAEGRNKLVFRRCYWDPIFDDEVMSNRVALQLLFIQTVQEVQQGWLSGTKEQFKRLDALRTKNSRREYLQFAKTMKYYGHIIFKPCIVDYPEPDTKVTISAGNKELYFRVKEEGKDKEGVFRITRIRCWRISLLGETNPTGDHKSDSQLQLSFEYLVSKSKLQWINVVTEEAILMSLTLQSMVEELLLVKRGGKVKRPSDRIKGPTRQFKGRDGGVVTSVSSTTPGIPEDSSKASMQQSEEDPKPLLSTGSVKKIT</sequence>
<keyword evidence="7" id="KW-0967">Endosome</keyword>
<dbReference type="InterPro" id="IPR048763">
    <property type="entry name" value="SNX17-31_FERM_F1"/>
</dbReference>
<dbReference type="InterPro" id="IPR011993">
    <property type="entry name" value="PH-like_dom_sf"/>
</dbReference>
<dbReference type="Gene3D" id="1.20.80.60">
    <property type="match status" value="1"/>
</dbReference>
<dbReference type="PANTHER" id="PTHR12431">
    <property type="entry name" value="SORTING NEXIN 17 AND 27"/>
    <property type="match status" value="1"/>
</dbReference>
<dbReference type="InterPro" id="IPR048767">
    <property type="entry name" value="SNX17-31_FERM_F2"/>
</dbReference>
<feature type="domain" description="Ras-associating" evidence="15">
    <location>
        <begin position="96"/>
        <end position="186"/>
    </location>
</feature>
<dbReference type="OrthoDB" id="5772781at2759"/>
<reference evidence="16 17" key="1">
    <citation type="journal article" date="2017" name="PLoS Biol.">
        <title>The sea cucumber genome provides insights into morphological evolution and visceral regeneration.</title>
        <authorList>
            <person name="Zhang X."/>
            <person name="Sun L."/>
            <person name="Yuan J."/>
            <person name="Sun Y."/>
            <person name="Gao Y."/>
            <person name="Zhang L."/>
            <person name="Li S."/>
            <person name="Dai H."/>
            <person name="Hamel J.F."/>
            <person name="Liu C."/>
            <person name="Yu Y."/>
            <person name="Liu S."/>
            <person name="Lin W."/>
            <person name="Guo K."/>
            <person name="Jin S."/>
            <person name="Xu P."/>
            <person name="Storey K.B."/>
            <person name="Huan P."/>
            <person name="Zhang T."/>
            <person name="Zhou Y."/>
            <person name="Zhang J."/>
            <person name="Lin C."/>
            <person name="Li X."/>
            <person name="Xing L."/>
            <person name="Huo D."/>
            <person name="Sun M."/>
            <person name="Wang L."/>
            <person name="Mercier A."/>
            <person name="Li F."/>
            <person name="Yang H."/>
            <person name="Xiang J."/>
        </authorList>
    </citation>
    <scope>NUCLEOTIDE SEQUENCE [LARGE SCALE GENOMIC DNA]</scope>
    <source>
        <strain evidence="16">Shaxun</strain>
        <tissue evidence="16">Muscle</tissue>
    </source>
</reference>
<evidence type="ECO:0000256" key="9">
    <source>
        <dbReference type="ARBA" id="ARBA00023121"/>
    </source>
</evidence>
<organism evidence="16 17">
    <name type="scientific">Stichopus japonicus</name>
    <name type="common">Sea cucumber</name>
    <dbReference type="NCBI Taxonomy" id="307972"/>
    <lineage>
        <taxon>Eukaryota</taxon>
        <taxon>Metazoa</taxon>
        <taxon>Echinodermata</taxon>
        <taxon>Eleutherozoa</taxon>
        <taxon>Echinozoa</taxon>
        <taxon>Holothuroidea</taxon>
        <taxon>Aspidochirotacea</taxon>
        <taxon>Aspidochirotida</taxon>
        <taxon>Stichopodidae</taxon>
        <taxon>Apostichopus</taxon>
    </lineage>
</organism>
<keyword evidence="17" id="KW-1185">Reference proteome</keyword>
<keyword evidence="6" id="KW-0963">Cytoplasm</keyword>
<feature type="non-terminal residue" evidence="16">
    <location>
        <position position="1"/>
    </location>
</feature>
<evidence type="ECO:0000256" key="11">
    <source>
        <dbReference type="ARBA" id="ARBA00023329"/>
    </source>
</evidence>
<dbReference type="Pfam" id="PF21271">
    <property type="entry name" value="SNX17-31_F2_FERM"/>
    <property type="match status" value="1"/>
</dbReference>
<evidence type="ECO:0000259" key="14">
    <source>
        <dbReference type="PROSITE" id="PS50195"/>
    </source>
</evidence>
<dbReference type="InterPro" id="IPR000159">
    <property type="entry name" value="RA_dom"/>
</dbReference>
<evidence type="ECO:0000256" key="6">
    <source>
        <dbReference type="ARBA" id="ARBA00022490"/>
    </source>
</evidence>
<dbReference type="InterPro" id="IPR028666">
    <property type="entry name" value="SNX17_FERM_N"/>
</dbReference>
<dbReference type="GO" id="GO:0035091">
    <property type="term" value="F:phosphatidylinositol binding"/>
    <property type="evidence" value="ECO:0007669"/>
    <property type="project" value="InterPro"/>
</dbReference>
<evidence type="ECO:0000313" key="16">
    <source>
        <dbReference type="EMBL" id="PIK47533.1"/>
    </source>
</evidence>
<dbReference type="GO" id="GO:0030659">
    <property type="term" value="C:cytoplasmic vesicle membrane"/>
    <property type="evidence" value="ECO:0007669"/>
    <property type="project" value="UniProtKB-SubCell"/>
</dbReference>
<dbReference type="InterPro" id="IPR040842">
    <property type="entry name" value="SNX17/31_FERM"/>
</dbReference>
<gene>
    <name evidence="16" type="ORF">BSL78_15621</name>
</gene>
<evidence type="ECO:0000313" key="17">
    <source>
        <dbReference type="Proteomes" id="UP000230750"/>
    </source>
</evidence>
<dbReference type="GO" id="GO:0007165">
    <property type="term" value="P:signal transduction"/>
    <property type="evidence" value="ECO:0007669"/>
    <property type="project" value="InterPro"/>
</dbReference>
<dbReference type="PANTHER" id="PTHR12431:SF14">
    <property type="entry name" value="LD15323P"/>
    <property type="match status" value="1"/>
</dbReference>
<keyword evidence="9" id="KW-0446">Lipid-binding</keyword>
<dbReference type="PROSITE" id="PS50200">
    <property type="entry name" value="RA"/>
    <property type="match status" value="1"/>
</dbReference>
<dbReference type="Gene3D" id="3.30.1520.10">
    <property type="entry name" value="Phox-like domain"/>
    <property type="match status" value="1"/>
</dbReference>
<dbReference type="Pfam" id="PF00787">
    <property type="entry name" value="PX"/>
    <property type="match status" value="1"/>
</dbReference>
<proteinExistence type="inferred from homology"/>
<dbReference type="FunFam" id="1.20.80.60:FF:000001">
    <property type="entry name" value="Sorting nexin-17 isoform1"/>
    <property type="match status" value="1"/>
</dbReference>
<evidence type="ECO:0000256" key="12">
    <source>
        <dbReference type="ARBA" id="ARBA00045612"/>
    </source>
</evidence>
<keyword evidence="11" id="KW-0968">Cytoplasmic vesicle</keyword>
<evidence type="ECO:0000256" key="3">
    <source>
        <dbReference type="ARBA" id="ARBA00010883"/>
    </source>
</evidence>
<dbReference type="CDD" id="cd13337">
    <property type="entry name" value="FERM-like_C_SNX17"/>
    <property type="match status" value="1"/>
</dbReference>
<feature type="region of interest" description="Disordered" evidence="13">
    <location>
        <begin position="367"/>
        <end position="427"/>
    </location>
</feature>
<dbReference type="InterPro" id="IPR001683">
    <property type="entry name" value="PX_dom"/>
</dbReference>
<evidence type="ECO:0000256" key="13">
    <source>
        <dbReference type="SAM" id="MobiDB-lite"/>
    </source>
</evidence>
<dbReference type="STRING" id="307972.A0A2G8KHQ9"/>
<comment type="caution">
    <text evidence="16">The sequence shown here is derived from an EMBL/GenBank/DDBJ whole genome shotgun (WGS) entry which is preliminary data.</text>
</comment>
<evidence type="ECO:0000256" key="1">
    <source>
        <dbReference type="ARBA" id="ARBA00004180"/>
    </source>
</evidence>
<dbReference type="SUPFAM" id="SSF64268">
    <property type="entry name" value="PX domain"/>
    <property type="match status" value="1"/>
</dbReference>
<dbReference type="Gene3D" id="3.10.20.90">
    <property type="entry name" value="Phosphatidylinositol 3-kinase Catalytic Subunit, Chain A, domain 1"/>
    <property type="match status" value="1"/>
</dbReference>
<name>A0A2G8KHQ9_STIJA</name>
<comment type="subcellular location">
    <subcellularLocation>
        <location evidence="1">Cytoplasmic vesicle membrane</location>
        <topology evidence="1">Peripheral membrane protein</topology>
        <orientation evidence="1">Cytoplasmic side</orientation>
    </subcellularLocation>
    <subcellularLocation>
        <location evidence="2">Early endosome</location>
    </subcellularLocation>
</comment>
<evidence type="ECO:0000256" key="8">
    <source>
        <dbReference type="ARBA" id="ARBA00022927"/>
    </source>
</evidence>